<protein>
    <submittedName>
        <fullName evidence="1">Uncharacterized protein</fullName>
    </submittedName>
</protein>
<keyword evidence="2" id="KW-1185">Reference proteome</keyword>
<dbReference type="AlphaFoldDB" id="A0A511NF06"/>
<reference evidence="1 2" key="1">
    <citation type="submission" date="2019-07" db="EMBL/GenBank/DDBJ databases">
        <title>Whole genome shotgun sequence of Empedobacter brevis NBRC 14943.</title>
        <authorList>
            <person name="Hosoyama A."/>
            <person name="Uohara A."/>
            <person name="Ohji S."/>
            <person name="Ichikawa N."/>
        </authorList>
    </citation>
    <scope>NUCLEOTIDE SEQUENCE [LARGE SCALE GENOMIC DNA]</scope>
    <source>
        <strain evidence="1 2">NBRC 14943</strain>
    </source>
</reference>
<gene>
    <name evidence="1" type="ORF">EB1_11820</name>
</gene>
<evidence type="ECO:0000313" key="1">
    <source>
        <dbReference type="EMBL" id="GEM51392.1"/>
    </source>
</evidence>
<sequence>MVYNIHFFVIFYNLRIIQTTYFKYLLKLMELFFGINAKMNKKIGFFYNLKILLLINSFSRKSLLSLNKKETKKETGK</sequence>
<accession>A0A511NF06</accession>
<proteinExistence type="predicted"/>
<comment type="caution">
    <text evidence="1">The sequence shown here is derived from an EMBL/GenBank/DDBJ whole genome shotgun (WGS) entry which is preliminary data.</text>
</comment>
<name>A0A511NF06_9FLAO</name>
<evidence type="ECO:0000313" key="2">
    <source>
        <dbReference type="Proteomes" id="UP000321245"/>
    </source>
</evidence>
<dbReference type="EMBL" id="BJXC01000006">
    <property type="protein sequence ID" value="GEM51392.1"/>
    <property type="molecule type" value="Genomic_DNA"/>
</dbReference>
<organism evidence="1 2">
    <name type="scientific">Empedobacter brevis NBRC 14943 = ATCC 43319</name>
    <dbReference type="NCBI Taxonomy" id="1218108"/>
    <lineage>
        <taxon>Bacteria</taxon>
        <taxon>Pseudomonadati</taxon>
        <taxon>Bacteroidota</taxon>
        <taxon>Flavobacteriia</taxon>
        <taxon>Flavobacteriales</taxon>
        <taxon>Weeksellaceae</taxon>
        <taxon>Empedobacter</taxon>
    </lineage>
</organism>
<dbReference type="Proteomes" id="UP000321245">
    <property type="component" value="Unassembled WGS sequence"/>
</dbReference>